<protein>
    <submittedName>
        <fullName evidence="2">Putative methyltransferase</fullName>
    </submittedName>
</protein>
<dbReference type="AlphaFoldDB" id="A0A7W9CH08"/>
<dbReference type="Gene3D" id="3.40.50.150">
    <property type="entry name" value="Vaccinia Virus protein VP39"/>
    <property type="match status" value="1"/>
</dbReference>
<gene>
    <name evidence="2" type="ORF">GGR13_001078</name>
</gene>
<name>A0A7W9CH08_9CAUL</name>
<dbReference type="InterPro" id="IPR016980">
    <property type="entry name" value="S-AdoMet-dep_MeTrfase_Alr7345"/>
</dbReference>
<dbReference type="InterPro" id="IPR029063">
    <property type="entry name" value="SAM-dependent_MTases_sf"/>
</dbReference>
<evidence type="ECO:0000256" key="1">
    <source>
        <dbReference type="SAM" id="SignalP"/>
    </source>
</evidence>
<reference evidence="2 3" key="1">
    <citation type="submission" date="2020-08" db="EMBL/GenBank/DDBJ databases">
        <title>Genomic Encyclopedia of Type Strains, Phase IV (KMG-IV): sequencing the most valuable type-strain genomes for metagenomic binning, comparative biology and taxonomic classification.</title>
        <authorList>
            <person name="Goeker M."/>
        </authorList>
    </citation>
    <scope>NUCLEOTIDE SEQUENCE [LARGE SCALE GENOMIC DNA]</scope>
    <source>
        <strain evidence="2 3">DSM 4737</strain>
    </source>
</reference>
<dbReference type="GO" id="GO:0008168">
    <property type="term" value="F:methyltransferase activity"/>
    <property type="evidence" value="ECO:0007669"/>
    <property type="project" value="UniProtKB-KW"/>
</dbReference>
<comment type="caution">
    <text evidence="2">The sequence shown here is derived from an EMBL/GenBank/DDBJ whole genome shotgun (WGS) entry which is preliminary data.</text>
</comment>
<organism evidence="2 3">
    <name type="scientific">Brevundimonas variabilis</name>
    <dbReference type="NCBI Taxonomy" id="74312"/>
    <lineage>
        <taxon>Bacteria</taxon>
        <taxon>Pseudomonadati</taxon>
        <taxon>Pseudomonadota</taxon>
        <taxon>Alphaproteobacteria</taxon>
        <taxon>Caulobacterales</taxon>
        <taxon>Caulobacteraceae</taxon>
        <taxon>Brevundimonas</taxon>
    </lineage>
</organism>
<dbReference type="SUPFAM" id="SSF53335">
    <property type="entry name" value="S-adenosyl-L-methionine-dependent methyltransferases"/>
    <property type="match status" value="1"/>
</dbReference>
<evidence type="ECO:0000313" key="3">
    <source>
        <dbReference type="Proteomes" id="UP000545037"/>
    </source>
</evidence>
<feature type="signal peptide" evidence="1">
    <location>
        <begin position="1"/>
        <end position="22"/>
    </location>
</feature>
<keyword evidence="2" id="KW-0489">Methyltransferase</keyword>
<dbReference type="GO" id="GO:0032259">
    <property type="term" value="P:methylation"/>
    <property type="evidence" value="ECO:0007669"/>
    <property type="project" value="UniProtKB-KW"/>
</dbReference>
<keyword evidence="3" id="KW-1185">Reference proteome</keyword>
<keyword evidence="2" id="KW-0808">Transferase</keyword>
<sequence>MSRSPLFAVAACVLLLSGCMGAVDGGTNVRPSDYATAISDPLRPTEEVARDALRKPLEMLAFAEIGAGDRVADIRPGAGYFTRLFARSVGETGKVYAFVPNRTMARENGPADALVAAYPNVVRVNGSLDAMTFDEPLDVVFMSQEYHDFHIPAFGVDVARMNAAVFAALKPGGIFVVIDHAGRAGTTNTEVGTLHRIEGAFLKAEVVRAGFVFDGESTAVANAADDRTINVFEPVIRGRTDQFVYRFRKPG</sequence>
<dbReference type="PROSITE" id="PS51257">
    <property type="entry name" value="PROKAR_LIPOPROTEIN"/>
    <property type="match status" value="1"/>
</dbReference>
<evidence type="ECO:0000313" key="2">
    <source>
        <dbReference type="EMBL" id="MBB5745494.1"/>
    </source>
</evidence>
<dbReference type="CDD" id="cd02440">
    <property type="entry name" value="AdoMet_MTases"/>
    <property type="match status" value="1"/>
</dbReference>
<dbReference type="PIRSF" id="PIRSF031679">
    <property type="entry name" value="Mtase_Alr7345_prd"/>
    <property type="match status" value="1"/>
</dbReference>
<proteinExistence type="predicted"/>
<accession>A0A7W9CH08</accession>
<feature type="chain" id="PRO_5030577818" evidence="1">
    <location>
        <begin position="23"/>
        <end position="251"/>
    </location>
</feature>
<dbReference type="Proteomes" id="UP000545037">
    <property type="component" value="Unassembled WGS sequence"/>
</dbReference>
<keyword evidence="1" id="KW-0732">Signal</keyword>
<dbReference type="EMBL" id="JACHOR010000002">
    <property type="protein sequence ID" value="MBB5745494.1"/>
    <property type="molecule type" value="Genomic_DNA"/>
</dbReference>